<keyword evidence="6 8" id="KW-0012">Acyltransferase</keyword>
<dbReference type="InterPro" id="IPR012772">
    <property type="entry name" value="Ectoine_EctA"/>
</dbReference>
<dbReference type="NCBIfam" id="TIGR02406">
    <property type="entry name" value="ectoine_EctA"/>
    <property type="match status" value="1"/>
</dbReference>
<reference evidence="10 11" key="1">
    <citation type="journal article" date="2010" name="Stand. Genomic Sci.">
        <title>Complete genome sequence of Arcobacter nitrofigilis type strain (CI).</title>
        <authorList>
            <person name="Pati A."/>
            <person name="Gronow S."/>
            <person name="Lapidus A."/>
            <person name="Copeland A."/>
            <person name="Glavina Del Rio T."/>
            <person name="Nolan M."/>
            <person name="Lucas S."/>
            <person name="Tice H."/>
            <person name="Cheng J.F."/>
            <person name="Han C."/>
            <person name="Chertkov O."/>
            <person name="Bruce D."/>
            <person name="Tapia R."/>
            <person name="Goodwin L."/>
            <person name="Pitluck S."/>
            <person name="Liolios K."/>
            <person name="Ivanova N."/>
            <person name="Mavromatis K."/>
            <person name="Chen A."/>
            <person name="Palaniappan K."/>
            <person name="Land M."/>
            <person name="Hauser L."/>
            <person name="Chang Y.J."/>
            <person name="Jeffries C.D."/>
            <person name="Detter J.C."/>
            <person name="Rohde M."/>
            <person name="Goker M."/>
            <person name="Bristow J."/>
            <person name="Eisen J.A."/>
            <person name="Markowitz V."/>
            <person name="Hugenholtz P."/>
            <person name="Klenk H.P."/>
            <person name="Kyrpides N.C."/>
        </authorList>
    </citation>
    <scope>NUCLEOTIDE SEQUENCE [LARGE SCALE GENOMIC DNA]</scope>
    <source>
        <strain evidence="11">ATCC 33309 / DSM 7299 / CCUG 15893 / LMG 7604 / NCTC 12251 / CI</strain>
    </source>
</reference>
<dbReference type="Gene3D" id="3.40.630.30">
    <property type="match status" value="1"/>
</dbReference>
<evidence type="ECO:0000256" key="6">
    <source>
        <dbReference type="ARBA" id="ARBA00023315"/>
    </source>
</evidence>
<proteinExistence type="inferred from homology"/>
<feature type="domain" description="N-acetyltransferase" evidence="9">
    <location>
        <begin position="6"/>
        <end position="161"/>
    </location>
</feature>
<comment type="catalytic activity">
    <reaction evidence="7 8">
        <text>L-2,4-diaminobutanoate + acetyl-CoA = (2S)-4-acetamido-2-aminobutanoate + CoA + H(+)</text>
        <dbReference type="Rhea" id="RHEA:16901"/>
        <dbReference type="ChEBI" id="CHEBI:15378"/>
        <dbReference type="ChEBI" id="CHEBI:57287"/>
        <dbReference type="ChEBI" id="CHEBI:57288"/>
        <dbReference type="ChEBI" id="CHEBI:58761"/>
        <dbReference type="ChEBI" id="CHEBI:58929"/>
        <dbReference type="EC" id="2.3.1.178"/>
    </reaction>
</comment>
<organism evidence="10 11">
    <name type="scientific">Arcobacter nitrofigilis (strain ATCC 33309 / DSM 7299 / CCUG 15893 / LMG 7604 / NCTC 12251 / CI)</name>
    <name type="common">Campylobacter nitrofigilis</name>
    <dbReference type="NCBI Taxonomy" id="572480"/>
    <lineage>
        <taxon>Bacteria</taxon>
        <taxon>Pseudomonadati</taxon>
        <taxon>Campylobacterota</taxon>
        <taxon>Epsilonproteobacteria</taxon>
        <taxon>Campylobacterales</taxon>
        <taxon>Arcobacteraceae</taxon>
        <taxon>Arcobacter</taxon>
    </lineage>
</organism>
<dbReference type="RefSeq" id="WP_013136264.1">
    <property type="nucleotide sequence ID" value="NC_014166.1"/>
</dbReference>
<evidence type="ECO:0000256" key="4">
    <source>
        <dbReference type="ARBA" id="ARBA00017935"/>
    </source>
</evidence>
<dbReference type="KEGG" id="ant:Arnit_2469"/>
<evidence type="ECO:0000256" key="1">
    <source>
        <dbReference type="ARBA" id="ARBA00004978"/>
    </source>
</evidence>
<evidence type="ECO:0000259" key="9">
    <source>
        <dbReference type="PROSITE" id="PS51186"/>
    </source>
</evidence>
<dbReference type="AlphaFoldDB" id="D5UZ67"/>
<dbReference type="Proteomes" id="UP000000939">
    <property type="component" value="Chromosome"/>
</dbReference>
<dbReference type="GO" id="GO:0033816">
    <property type="term" value="F:diaminobutyrate acetyltransferase activity"/>
    <property type="evidence" value="ECO:0007669"/>
    <property type="project" value="UniProtKB-EC"/>
</dbReference>
<comment type="function">
    <text evidence="8">Catalyzes the acetylation of L-2,4-diaminobutyrate (DABA) to gamma-N-acetyl-alpha,gamma-diaminobutyric acid (ADABA) with acetyl coenzyme A.</text>
</comment>
<keyword evidence="5 8" id="KW-0808">Transferase</keyword>
<dbReference type="InterPro" id="IPR016181">
    <property type="entry name" value="Acyl_CoA_acyltransferase"/>
</dbReference>
<evidence type="ECO:0000256" key="8">
    <source>
        <dbReference type="RuleBase" id="RU365045"/>
    </source>
</evidence>
<protein>
    <recommendedName>
        <fullName evidence="4 8">L-2,4-diaminobutyric acid acetyltransferase</fullName>
        <shortName evidence="8">DABA acetyltransferase</shortName>
        <ecNumber evidence="3 8">2.3.1.178</ecNumber>
    </recommendedName>
</protein>
<keyword evidence="11" id="KW-1185">Reference proteome</keyword>
<dbReference type="EC" id="2.3.1.178" evidence="3 8"/>
<evidence type="ECO:0000256" key="7">
    <source>
        <dbReference type="ARBA" id="ARBA00048924"/>
    </source>
</evidence>
<dbReference type="UniPathway" id="UPA00067">
    <property type="reaction ID" value="UER00122"/>
</dbReference>
<evidence type="ECO:0000256" key="2">
    <source>
        <dbReference type="ARBA" id="ARBA00010712"/>
    </source>
</evidence>
<comment type="pathway">
    <text evidence="1 8">Amine and polyamine biosynthesis; ectoine biosynthesis; L-ectoine from L-aspartate 4-semialdehyde: step 2/3.</text>
</comment>
<evidence type="ECO:0000256" key="3">
    <source>
        <dbReference type="ARBA" id="ARBA00012355"/>
    </source>
</evidence>
<dbReference type="CDD" id="cd04301">
    <property type="entry name" value="NAT_SF"/>
    <property type="match status" value="1"/>
</dbReference>
<dbReference type="STRING" id="572480.Arnit_2469"/>
<accession>D5UZ67</accession>
<dbReference type="EMBL" id="CP001999">
    <property type="protein sequence ID" value="ADG94119.1"/>
    <property type="molecule type" value="Genomic_DNA"/>
</dbReference>
<dbReference type="InterPro" id="IPR000182">
    <property type="entry name" value="GNAT_dom"/>
</dbReference>
<dbReference type="Pfam" id="PF00583">
    <property type="entry name" value="Acetyltransf_1"/>
    <property type="match status" value="1"/>
</dbReference>
<dbReference type="SUPFAM" id="SSF55729">
    <property type="entry name" value="Acyl-CoA N-acyltransferases (Nat)"/>
    <property type="match status" value="1"/>
</dbReference>
<name>D5UZ67_ARCNC</name>
<evidence type="ECO:0000313" key="11">
    <source>
        <dbReference type="Proteomes" id="UP000000939"/>
    </source>
</evidence>
<dbReference type="HOGENOM" id="CLU_111896_0_0_7"/>
<comment type="similarity">
    <text evidence="2 8">Belongs to the acetyltransferase family. EctA subfamily.</text>
</comment>
<evidence type="ECO:0000256" key="5">
    <source>
        <dbReference type="ARBA" id="ARBA00022679"/>
    </source>
</evidence>
<dbReference type="eggNOG" id="COG0456">
    <property type="taxonomic scope" value="Bacteria"/>
</dbReference>
<evidence type="ECO:0000313" key="10">
    <source>
        <dbReference type="EMBL" id="ADG94119.1"/>
    </source>
</evidence>
<gene>
    <name evidence="8" type="primary">ectA</name>
    <name evidence="10" type="ordered locus">Arnit_2469</name>
</gene>
<sequence length="166" mass="19008">MSSYNIMIRKPEKSDAIQIYDLVKESKVLDLNSEYLYLLQSTHFSSTCAVALHEDKVIGFVSGYLKPDENNSLFIWQVAVDGKYRGNDIAGRLIMNIIKRDFLDVEKIYTTVSPSNISSIKVFEKVAKGLNAKMTSSTFFEKNDFKNSHEDETLYEIGPFKIKEEK</sequence>
<dbReference type="PROSITE" id="PS51186">
    <property type="entry name" value="GNAT"/>
    <property type="match status" value="1"/>
</dbReference>
<dbReference type="GO" id="GO:0019491">
    <property type="term" value="P:ectoine biosynthetic process"/>
    <property type="evidence" value="ECO:0007669"/>
    <property type="project" value="UniProtKB-UniPathway"/>
</dbReference>